<evidence type="ECO:0000259" key="1">
    <source>
        <dbReference type="Pfam" id="PF02399"/>
    </source>
</evidence>
<dbReference type="GO" id="GO:0005524">
    <property type="term" value="F:ATP binding"/>
    <property type="evidence" value="ECO:0007669"/>
    <property type="project" value="InterPro"/>
</dbReference>
<protein>
    <submittedName>
        <fullName evidence="2">Origin of replication binding protein</fullName>
    </submittedName>
</protein>
<dbReference type="Pfam" id="PF02399">
    <property type="entry name" value="Herpes_ori_bp"/>
    <property type="match status" value="1"/>
</dbReference>
<evidence type="ECO:0000313" key="3">
    <source>
        <dbReference type="Proteomes" id="UP000199391"/>
    </source>
</evidence>
<feature type="domain" description="Replication origin-binding protein" evidence="1">
    <location>
        <begin position="288"/>
        <end position="439"/>
    </location>
</feature>
<dbReference type="NCBIfam" id="NF042913">
    <property type="entry name" value="CyRepA1"/>
    <property type="match status" value="1"/>
</dbReference>
<reference evidence="3" key="1">
    <citation type="submission" date="2016-10" db="EMBL/GenBank/DDBJ databases">
        <authorList>
            <person name="Varghese N."/>
            <person name="Submissions S."/>
        </authorList>
    </citation>
    <scope>NUCLEOTIDE SEQUENCE [LARGE SCALE GENOMIC DNA]</scope>
    <source>
        <strain evidence="3">CGMCC 1.11014</strain>
    </source>
</reference>
<dbReference type="InterPro" id="IPR003450">
    <property type="entry name" value="Replication_origin-bd"/>
</dbReference>
<dbReference type="Proteomes" id="UP000199391">
    <property type="component" value="Unassembled WGS sequence"/>
</dbReference>
<sequence length="908" mass="102223">MASHIGLGHSFCAQHSGRRARKNFIASNVAAVDMDWGMTIKEALENEYIKNNAGIVYPTWNNTPEHNRFRIVFFFERDITDIETMENLYTGLIRKFGGDGACKDACRIFYGNKREAPVILGNLLSDKLLDELITLGAEKRHRAEQGEIENIKVGGSTTRAEQHLLLEQVVQTISGSIESVAALKKGTVVRCPFHIDRNPSAFITESRNGTKGIHCSKCTKTFWPRSINFKELQSYDFNKIDADLHAIEFSEDPYNYLDDNAPLEFFNNDGRVVLPGNARRLTDINVVPGITLARSPKDTGKTHKIKQSFQVCKENGLSVLLIGHRQSLISSLAKRIGLDCYLDKKDSDGNPVSVSRHYAICLDSIPKLLDLRIHHFDVIIIDESEQVFSHLTSDTLRKQRRDCFLKLERLLQRARTVIACDADLGYLTLSTIANARGGELPVQFYVNRYKETNKEIDIYNSENQLLSELMTAVKSGGRYYICCNSKKKAEVIAKAISSALGSSLRVILITGGNSQHSTTRHFIDNIVEEALNYDAIVSSPTLGTGIDITFPHNAQLIDGVFGFFNARINTHFDLDQQLSRVRNPKFVKAWISPEKFTFEIEPDVIKRSCVETGELPDVRISYDENDIKVFDEDDGLLSLYAEVLSLQRASKNNLKQHFVDLKIQNGWKVNTIEVDGSTTGIGRDARKAARLELDQTNAESICSAPRINGEMAMALSKLPTLHAQEQAKLNRYRLEEFYDEMVTPALVKLDDNGTYQRKIRLLATYLTRSGSAGDQKLTETVTPSVDKTNGSETQLLLRELFSSAGLIDAHGDFVYGKTVCNSDLQGFKTLCLQRKNDIEAFLKKSLRTDISTKPVTQLGEFLREIACSWNKPTKRDVDGQRINYYTVNYEEFKIARRYAEGLVNGRRS</sequence>
<dbReference type="GO" id="GO:0003688">
    <property type="term" value="F:DNA replication origin binding"/>
    <property type="evidence" value="ECO:0007669"/>
    <property type="project" value="InterPro"/>
</dbReference>
<dbReference type="SUPFAM" id="SSF52540">
    <property type="entry name" value="P-loop containing nucleoside triphosphate hydrolases"/>
    <property type="match status" value="1"/>
</dbReference>
<proteinExistence type="predicted"/>
<dbReference type="GO" id="GO:0006260">
    <property type="term" value="P:DNA replication"/>
    <property type="evidence" value="ECO:0007669"/>
    <property type="project" value="InterPro"/>
</dbReference>
<organism evidence="2 3">
    <name type="scientific">Pseudoduganella namucuonensis</name>
    <dbReference type="NCBI Taxonomy" id="1035707"/>
    <lineage>
        <taxon>Bacteria</taxon>
        <taxon>Pseudomonadati</taxon>
        <taxon>Pseudomonadota</taxon>
        <taxon>Betaproteobacteria</taxon>
        <taxon>Burkholderiales</taxon>
        <taxon>Oxalobacteraceae</taxon>
        <taxon>Telluria group</taxon>
        <taxon>Pseudoduganella</taxon>
    </lineage>
</organism>
<dbReference type="STRING" id="1035707.SAMN05216552_106016"/>
<evidence type="ECO:0000313" key="2">
    <source>
        <dbReference type="EMBL" id="SFV17168.1"/>
    </source>
</evidence>
<dbReference type="Gene3D" id="3.40.50.300">
    <property type="entry name" value="P-loop containing nucleotide triphosphate hydrolases"/>
    <property type="match status" value="1"/>
</dbReference>
<dbReference type="InterPro" id="IPR049996">
    <property type="entry name" value="Slr7037-like"/>
</dbReference>
<accession>A0A1I7M5E1</accession>
<name>A0A1I7M5E1_9BURK</name>
<keyword evidence="3" id="KW-1185">Reference proteome</keyword>
<dbReference type="EMBL" id="FPBO01000060">
    <property type="protein sequence ID" value="SFV17168.1"/>
    <property type="molecule type" value="Genomic_DNA"/>
</dbReference>
<dbReference type="InterPro" id="IPR027417">
    <property type="entry name" value="P-loop_NTPase"/>
</dbReference>
<gene>
    <name evidence="2" type="ORF">SAMN05216552_106016</name>
</gene>
<dbReference type="AlphaFoldDB" id="A0A1I7M5E1"/>